<evidence type="ECO:0000313" key="2">
    <source>
        <dbReference type="EMBL" id="MDR6725618.1"/>
    </source>
</evidence>
<organism evidence="2 3">
    <name type="scientific">Paenibacillus amylolyticus</name>
    <dbReference type="NCBI Taxonomy" id="1451"/>
    <lineage>
        <taxon>Bacteria</taxon>
        <taxon>Bacillati</taxon>
        <taxon>Bacillota</taxon>
        <taxon>Bacilli</taxon>
        <taxon>Bacillales</taxon>
        <taxon>Paenibacillaceae</taxon>
        <taxon>Paenibacillus</taxon>
    </lineage>
</organism>
<evidence type="ECO:0000256" key="1">
    <source>
        <dbReference type="SAM" id="Phobius"/>
    </source>
</evidence>
<name>A0AAP5H3G7_PAEAM</name>
<keyword evidence="1" id="KW-0812">Transmembrane</keyword>
<evidence type="ECO:0000313" key="3">
    <source>
        <dbReference type="Proteomes" id="UP001254832"/>
    </source>
</evidence>
<keyword evidence="1" id="KW-0472">Membrane</keyword>
<dbReference type="AlphaFoldDB" id="A0AAP5H3G7"/>
<gene>
    <name evidence="2" type="ORF">J2W91_004120</name>
</gene>
<dbReference type="Proteomes" id="UP001254832">
    <property type="component" value="Unassembled WGS sequence"/>
</dbReference>
<sequence>MATAREYAEVLTFNRQDVHDALMVQSTIYYDGILKFSDKTIITKIATVTGSVATFIKKSKVLGIISTISALLDVWPVMLAAYDKRSGWLDA</sequence>
<feature type="transmembrane region" description="Helical" evidence="1">
    <location>
        <begin position="61"/>
        <end position="82"/>
    </location>
</feature>
<proteinExistence type="predicted"/>
<keyword evidence="1" id="KW-1133">Transmembrane helix</keyword>
<comment type="caution">
    <text evidence="2">The sequence shown here is derived from an EMBL/GenBank/DDBJ whole genome shotgun (WGS) entry which is preliminary data.</text>
</comment>
<reference evidence="2" key="1">
    <citation type="submission" date="2023-07" db="EMBL/GenBank/DDBJ databases">
        <title>Sorghum-associated microbial communities from plants grown in Nebraska, USA.</title>
        <authorList>
            <person name="Schachtman D."/>
        </authorList>
    </citation>
    <scope>NUCLEOTIDE SEQUENCE</scope>
    <source>
        <strain evidence="2">BE80</strain>
    </source>
</reference>
<accession>A0AAP5H3G7</accession>
<protein>
    <submittedName>
        <fullName evidence="2">Phosphoribosylaminoimidazole (AIR) synthetase</fullName>
    </submittedName>
</protein>
<dbReference type="RefSeq" id="WP_310142946.1">
    <property type="nucleotide sequence ID" value="NZ_JAVDTR010000012.1"/>
</dbReference>
<dbReference type="EMBL" id="JAVDTR010000012">
    <property type="protein sequence ID" value="MDR6725618.1"/>
    <property type="molecule type" value="Genomic_DNA"/>
</dbReference>